<dbReference type="EMBL" id="PDCN02000003">
    <property type="protein sequence ID" value="PIB76744.1"/>
    <property type="molecule type" value="Genomic_DNA"/>
</dbReference>
<keyword evidence="3" id="KW-1185">Reference proteome</keyword>
<dbReference type="STRING" id="85968.GCA_900073015_02455"/>
<feature type="signal peptide" evidence="1">
    <location>
        <begin position="1"/>
        <end position="29"/>
    </location>
</feature>
<evidence type="ECO:0000313" key="3">
    <source>
        <dbReference type="Proteomes" id="UP000230551"/>
    </source>
</evidence>
<dbReference type="AlphaFoldDB" id="A0A2G5PFM4"/>
<protein>
    <submittedName>
        <fullName evidence="2">Uncharacterized protein</fullName>
    </submittedName>
</protein>
<evidence type="ECO:0000313" key="2">
    <source>
        <dbReference type="EMBL" id="PIB76744.1"/>
    </source>
</evidence>
<proteinExistence type="predicted"/>
<reference evidence="2 3" key="1">
    <citation type="journal article" date="2017" name="Infect. Genet. Evol.">
        <title>The new phylogeny of the genus Mycobacterium: The old and the news.</title>
        <authorList>
            <person name="Tortoli E."/>
            <person name="Fedrizzi T."/>
            <person name="Meehan C.J."/>
            <person name="Trovato A."/>
            <person name="Grottola A."/>
            <person name="Giacobazzi E."/>
            <person name="Serpini G.F."/>
            <person name="Tagliazucchi S."/>
            <person name="Fabio A."/>
            <person name="Bettua C."/>
            <person name="Bertorelli R."/>
            <person name="Frascaro F."/>
            <person name="De Sanctis V."/>
            <person name="Pecorari M."/>
            <person name="Jousson O."/>
            <person name="Segata N."/>
            <person name="Cirillo D.M."/>
        </authorList>
    </citation>
    <scope>NUCLEOTIDE SEQUENCE [LARGE SCALE GENOMIC DNA]</scope>
    <source>
        <strain evidence="2 3">CIP1034565</strain>
    </source>
</reference>
<sequence>MSRTRNLLATTAAVIGSSMALVTAGVSHADPTAPPVSSEQAPGLPAMQNLSPIIQQAAADPSGAASLLMSAAQVFIANSKAPEQSNNVANAVMNVAAEPVQPVAHLGAPGAPGPQAIPHVIPEGMVAGSESHLPPGIDPANAVGPVEEAPAEAPAEPLAAPEVVPAAVATPDGQPAPPADFPTTQDFMYPSFGNACLADGGSPMGLALSVAGPATLPPPGPGPGQIGYVFTAMGAPKLAEHQKLPLNVTWVNLSTGKSGSLTLQGNPEVNPDGPATLTGVADTGAGSIITTIFGGVTTVDGQCQFQPTIGSAVVP</sequence>
<organism evidence="2 3">
    <name type="scientific">Mycolicibacterium brumae</name>
    <dbReference type="NCBI Taxonomy" id="85968"/>
    <lineage>
        <taxon>Bacteria</taxon>
        <taxon>Bacillati</taxon>
        <taxon>Actinomycetota</taxon>
        <taxon>Actinomycetes</taxon>
        <taxon>Mycobacteriales</taxon>
        <taxon>Mycobacteriaceae</taxon>
        <taxon>Mycolicibacterium</taxon>
    </lineage>
</organism>
<feature type="chain" id="PRO_5013767925" evidence="1">
    <location>
        <begin position="30"/>
        <end position="315"/>
    </location>
</feature>
<gene>
    <name evidence="2" type="ORF">CQY22_003590</name>
</gene>
<evidence type="ECO:0000256" key="1">
    <source>
        <dbReference type="SAM" id="SignalP"/>
    </source>
</evidence>
<keyword evidence="1" id="KW-0732">Signal</keyword>
<dbReference type="OrthoDB" id="4424756at2"/>
<accession>A0A2G5PFM4</accession>
<comment type="caution">
    <text evidence="2">The sequence shown here is derived from an EMBL/GenBank/DDBJ whole genome shotgun (WGS) entry which is preliminary data.</text>
</comment>
<dbReference type="RefSeq" id="WP_090589287.1">
    <property type="nucleotide sequence ID" value="NZ_CP104302.1"/>
</dbReference>
<name>A0A2G5PFM4_9MYCO</name>
<dbReference type="Proteomes" id="UP000230551">
    <property type="component" value="Unassembled WGS sequence"/>
</dbReference>